<reference evidence="2 3" key="1">
    <citation type="submission" date="2020-02" db="EMBL/GenBank/DDBJ databases">
        <title>Draft genome sequence of Haematococcus lacustris strain NIES-144.</title>
        <authorList>
            <person name="Morimoto D."/>
            <person name="Nakagawa S."/>
            <person name="Yoshida T."/>
            <person name="Sawayama S."/>
        </authorList>
    </citation>
    <scope>NUCLEOTIDE SEQUENCE [LARGE SCALE GENOMIC DNA]</scope>
    <source>
        <strain evidence="2 3">NIES-144</strain>
    </source>
</reference>
<organism evidence="2 3">
    <name type="scientific">Haematococcus lacustris</name>
    <name type="common">Green alga</name>
    <name type="synonym">Haematococcus pluvialis</name>
    <dbReference type="NCBI Taxonomy" id="44745"/>
    <lineage>
        <taxon>Eukaryota</taxon>
        <taxon>Viridiplantae</taxon>
        <taxon>Chlorophyta</taxon>
        <taxon>core chlorophytes</taxon>
        <taxon>Chlorophyceae</taxon>
        <taxon>CS clade</taxon>
        <taxon>Chlamydomonadales</taxon>
        <taxon>Haematococcaceae</taxon>
        <taxon>Haematococcus</taxon>
    </lineage>
</organism>
<keyword evidence="3" id="KW-1185">Reference proteome</keyword>
<evidence type="ECO:0000313" key="3">
    <source>
        <dbReference type="Proteomes" id="UP000485058"/>
    </source>
</evidence>
<dbReference type="EMBL" id="BLLF01000153">
    <property type="protein sequence ID" value="GFH08321.1"/>
    <property type="molecule type" value="Genomic_DNA"/>
</dbReference>
<feature type="non-terminal residue" evidence="2">
    <location>
        <position position="1"/>
    </location>
</feature>
<dbReference type="Proteomes" id="UP000485058">
    <property type="component" value="Unassembled WGS sequence"/>
</dbReference>
<evidence type="ECO:0000256" key="1">
    <source>
        <dbReference type="SAM" id="MobiDB-lite"/>
    </source>
</evidence>
<evidence type="ECO:0000313" key="2">
    <source>
        <dbReference type="EMBL" id="GFH08321.1"/>
    </source>
</evidence>
<feature type="non-terminal residue" evidence="2">
    <location>
        <position position="69"/>
    </location>
</feature>
<comment type="caution">
    <text evidence="2">The sequence shown here is derived from an EMBL/GenBank/DDBJ whole genome shotgun (WGS) entry which is preliminary data.</text>
</comment>
<protein>
    <submittedName>
        <fullName evidence="2">Uncharacterized protein</fullName>
    </submittedName>
</protein>
<feature type="region of interest" description="Disordered" evidence="1">
    <location>
        <begin position="1"/>
        <end position="20"/>
    </location>
</feature>
<proteinExistence type="predicted"/>
<accession>A0A699YFT0</accession>
<gene>
    <name evidence="2" type="ORF">HaLaN_03265</name>
</gene>
<sequence length="69" mass="7492">RYRKSRTPRGGGRPSSLTADGLSGNLKLELDRGHFVIEARARQRSMAEVRSAAYSMAAPLIGYGLLLTS</sequence>
<dbReference type="AlphaFoldDB" id="A0A699YFT0"/>
<name>A0A699YFT0_HAELA</name>